<dbReference type="EMBL" id="CM000780">
    <property type="protein sequence ID" value="AQK54085.1"/>
    <property type="molecule type" value="Genomic_DNA"/>
</dbReference>
<dbReference type="InParanoid" id="A0A1D6Q6E9"/>
<dbReference type="AlphaFoldDB" id="A0A1D6Q6E9"/>
<reference evidence="1" key="1">
    <citation type="submission" date="2015-12" db="EMBL/GenBank/DDBJ databases">
        <title>Update maize B73 reference genome by single molecule sequencing technologies.</title>
        <authorList>
            <consortium name="Maize Genome Sequencing Project"/>
            <person name="Ware D."/>
        </authorList>
    </citation>
    <scope>NUCLEOTIDE SEQUENCE</scope>
    <source>
        <tissue evidence="1">Seedling</tissue>
    </source>
</reference>
<name>A0A1D6Q6E9_MAIZE</name>
<proteinExistence type="predicted"/>
<dbReference type="IntAct" id="A0A1D6Q6E9">
    <property type="interactions" value="3"/>
</dbReference>
<sequence>MKDFFLASAYLELETHEEDFFLASADSFFGLSCTIDAGPQTVLLKEDFPIPVRVPFVTKKRKQYNIFSSLASLQDSSGTSC</sequence>
<protein>
    <submittedName>
        <fullName evidence="1">Uncharacterized protein</fullName>
    </submittedName>
</protein>
<gene>
    <name evidence="1" type="ORF">ZEAMMB73_Zm00001d051349</name>
</gene>
<accession>A0A1D6Q6E9</accession>
<evidence type="ECO:0000313" key="1">
    <source>
        <dbReference type="EMBL" id="AQK54085.1"/>
    </source>
</evidence>
<organism evidence="1">
    <name type="scientific">Zea mays</name>
    <name type="common">Maize</name>
    <dbReference type="NCBI Taxonomy" id="4577"/>
    <lineage>
        <taxon>Eukaryota</taxon>
        <taxon>Viridiplantae</taxon>
        <taxon>Streptophyta</taxon>
        <taxon>Embryophyta</taxon>
        <taxon>Tracheophyta</taxon>
        <taxon>Spermatophyta</taxon>
        <taxon>Magnoliopsida</taxon>
        <taxon>Liliopsida</taxon>
        <taxon>Poales</taxon>
        <taxon>Poaceae</taxon>
        <taxon>PACMAD clade</taxon>
        <taxon>Panicoideae</taxon>
        <taxon>Andropogonodae</taxon>
        <taxon>Andropogoneae</taxon>
        <taxon>Tripsacinae</taxon>
        <taxon>Zea</taxon>
    </lineage>
</organism>